<keyword evidence="4" id="KW-0479">Metal-binding</keyword>
<keyword evidence="3" id="KW-0540">Nuclease</keyword>
<dbReference type="EMBL" id="SMLB01000037">
    <property type="protein sequence ID" value="TDD66609.1"/>
    <property type="molecule type" value="Genomic_DNA"/>
</dbReference>
<evidence type="ECO:0000256" key="2">
    <source>
        <dbReference type="ARBA" id="ARBA00022649"/>
    </source>
</evidence>
<dbReference type="Gene3D" id="3.40.50.1010">
    <property type="entry name" value="5'-nuclease"/>
    <property type="match status" value="1"/>
</dbReference>
<organism evidence="9 10">
    <name type="scientific">Jiangella aurantiaca</name>
    <dbReference type="NCBI Taxonomy" id="2530373"/>
    <lineage>
        <taxon>Bacteria</taxon>
        <taxon>Bacillati</taxon>
        <taxon>Actinomycetota</taxon>
        <taxon>Actinomycetes</taxon>
        <taxon>Jiangellales</taxon>
        <taxon>Jiangellaceae</taxon>
        <taxon>Jiangella</taxon>
    </lineage>
</organism>
<keyword evidence="2" id="KW-1277">Toxin-antitoxin system</keyword>
<evidence type="ECO:0000256" key="7">
    <source>
        <dbReference type="ARBA" id="ARBA00038093"/>
    </source>
</evidence>
<keyword evidence="10" id="KW-1185">Reference proteome</keyword>
<evidence type="ECO:0000256" key="6">
    <source>
        <dbReference type="ARBA" id="ARBA00022842"/>
    </source>
</evidence>
<comment type="similarity">
    <text evidence="7">Belongs to the PINc/VapC protein family.</text>
</comment>
<evidence type="ECO:0000256" key="4">
    <source>
        <dbReference type="ARBA" id="ARBA00022723"/>
    </source>
</evidence>
<evidence type="ECO:0000313" key="10">
    <source>
        <dbReference type="Proteomes" id="UP000295217"/>
    </source>
</evidence>
<dbReference type="Pfam" id="PF01850">
    <property type="entry name" value="PIN"/>
    <property type="match status" value="1"/>
</dbReference>
<evidence type="ECO:0000313" key="9">
    <source>
        <dbReference type="EMBL" id="TDD66609.1"/>
    </source>
</evidence>
<dbReference type="PANTHER" id="PTHR33653">
    <property type="entry name" value="RIBONUCLEASE VAPC2"/>
    <property type="match status" value="1"/>
</dbReference>
<sequence length="143" mass="15853">MWLLDTNVVSELRKASAGREVASSFAAWARSRPAGLDFVSVVTIYELELGVRRIERRDADQGRVLRAWLDGPVSHEFRGRVITLDVDVMRRAAGLHIPDPRPERDAFIAATALHHGLGLVTRNTKDFASLGLELLNPWAGRSA</sequence>
<dbReference type="CDD" id="cd18746">
    <property type="entry name" value="PIN_VapC4-5_FitB-like"/>
    <property type="match status" value="1"/>
</dbReference>
<evidence type="ECO:0000256" key="3">
    <source>
        <dbReference type="ARBA" id="ARBA00022722"/>
    </source>
</evidence>
<dbReference type="PANTHER" id="PTHR33653:SF1">
    <property type="entry name" value="RIBONUCLEASE VAPC2"/>
    <property type="match status" value="1"/>
</dbReference>
<evidence type="ECO:0000259" key="8">
    <source>
        <dbReference type="Pfam" id="PF01850"/>
    </source>
</evidence>
<comment type="caution">
    <text evidence="9">The sequence shown here is derived from an EMBL/GenBank/DDBJ whole genome shotgun (WGS) entry which is preliminary data.</text>
</comment>
<dbReference type="InterPro" id="IPR029060">
    <property type="entry name" value="PIN-like_dom_sf"/>
</dbReference>
<accession>A0A4R5A735</accession>
<dbReference type="GO" id="GO:0004518">
    <property type="term" value="F:nuclease activity"/>
    <property type="evidence" value="ECO:0007669"/>
    <property type="project" value="UniProtKB-KW"/>
</dbReference>
<dbReference type="RefSeq" id="WP_132105424.1">
    <property type="nucleotide sequence ID" value="NZ_SMLB01000037.1"/>
</dbReference>
<protein>
    <submittedName>
        <fullName evidence="9">Type II toxin-antitoxin system VapC family toxin</fullName>
    </submittedName>
</protein>
<keyword evidence="6" id="KW-0460">Magnesium</keyword>
<gene>
    <name evidence="9" type="ORF">E1262_21595</name>
</gene>
<evidence type="ECO:0000256" key="1">
    <source>
        <dbReference type="ARBA" id="ARBA00001946"/>
    </source>
</evidence>
<dbReference type="OrthoDB" id="9804823at2"/>
<dbReference type="GO" id="GO:0046872">
    <property type="term" value="F:metal ion binding"/>
    <property type="evidence" value="ECO:0007669"/>
    <property type="project" value="UniProtKB-KW"/>
</dbReference>
<dbReference type="SUPFAM" id="SSF88723">
    <property type="entry name" value="PIN domain-like"/>
    <property type="match status" value="1"/>
</dbReference>
<dbReference type="InterPro" id="IPR002716">
    <property type="entry name" value="PIN_dom"/>
</dbReference>
<keyword evidence="5" id="KW-0378">Hydrolase</keyword>
<evidence type="ECO:0000256" key="5">
    <source>
        <dbReference type="ARBA" id="ARBA00022801"/>
    </source>
</evidence>
<reference evidence="9 10" key="1">
    <citation type="submission" date="2019-02" db="EMBL/GenBank/DDBJ databases">
        <title>Draft genome sequences of novel Actinobacteria.</title>
        <authorList>
            <person name="Sahin N."/>
            <person name="Ay H."/>
            <person name="Saygin H."/>
        </authorList>
    </citation>
    <scope>NUCLEOTIDE SEQUENCE [LARGE SCALE GENOMIC DNA]</scope>
    <source>
        <strain evidence="9 10">8K307</strain>
    </source>
</reference>
<feature type="domain" description="PIN" evidence="8">
    <location>
        <begin position="3"/>
        <end position="128"/>
    </location>
</feature>
<dbReference type="AlphaFoldDB" id="A0A4R5A735"/>
<comment type="cofactor">
    <cofactor evidence="1">
        <name>Mg(2+)</name>
        <dbReference type="ChEBI" id="CHEBI:18420"/>
    </cofactor>
</comment>
<dbReference type="Proteomes" id="UP000295217">
    <property type="component" value="Unassembled WGS sequence"/>
</dbReference>
<proteinExistence type="inferred from homology"/>
<name>A0A4R5A735_9ACTN</name>
<dbReference type="InterPro" id="IPR050556">
    <property type="entry name" value="Type_II_TA_system_RNase"/>
</dbReference>
<dbReference type="GO" id="GO:0016787">
    <property type="term" value="F:hydrolase activity"/>
    <property type="evidence" value="ECO:0007669"/>
    <property type="project" value="UniProtKB-KW"/>
</dbReference>